<dbReference type="InterPro" id="IPR050413">
    <property type="entry name" value="TCR_beta_variable"/>
</dbReference>
<feature type="domain" description="Ig-like" evidence="5">
    <location>
        <begin position="12"/>
        <end position="127"/>
    </location>
</feature>
<sequence length="154" mass="16606">MLLLLLLLGPSPALGAHVTQEPSRAIRRSGASLDIRCRAEDFQAMTVLWYRQFPQQGLTLMATSNQGASVKYEEGFTEAAFPINHRDLKFFNLTVASAQPADSGLHLCAASDTALARDERPSQEPVRQPPLPHPTPAPRSPVGGSGAGRKPQLP</sequence>
<dbReference type="InterPro" id="IPR036179">
    <property type="entry name" value="Ig-like_dom_sf"/>
</dbReference>
<feature type="compositionally biased region" description="Pro residues" evidence="3">
    <location>
        <begin position="127"/>
        <end position="139"/>
    </location>
</feature>
<proteinExistence type="predicted"/>
<dbReference type="InterPro" id="IPR013783">
    <property type="entry name" value="Ig-like_fold"/>
</dbReference>
<dbReference type="InterPro" id="IPR007110">
    <property type="entry name" value="Ig-like_dom"/>
</dbReference>
<dbReference type="PANTHER" id="PTHR23268:SF11">
    <property type="entry name" value="T CELL RECEPTOR BETA VARIABLE 20-1"/>
    <property type="match status" value="1"/>
</dbReference>
<evidence type="ECO:0000313" key="7">
    <source>
        <dbReference type="Proteomes" id="UP000593571"/>
    </source>
</evidence>
<name>A0A7J8D7D9_ROUAE</name>
<feature type="signal peptide" evidence="4">
    <location>
        <begin position="1"/>
        <end position="15"/>
    </location>
</feature>
<dbReference type="SUPFAM" id="SSF48726">
    <property type="entry name" value="Immunoglobulin"/>
    <property type="match status" value="1"/>
</dbReference>
<organism evidence="6 7">
    <name type="scientific">Rousettus aegyptiacus</name>
    <name type="common">Egyptian fruit bat</name>
    <name type="synonym">Pteropus aegyptiacus</name>
    <dbReference type="NCBI Taxonomy" id="9407"/>
    <lineage>
        <taxon>Eukaryota</taxon>
        <taxon>Metazoa</taxon>
        <taxon>Chordata</taxon>
        <taxon>Craniata</taxon>
        <taxon>Vertebrata</taxon>
        <taxon>Euteleostomi</taxon>
        <taxon>Mammalia</taxon>
        <taxon>Eutheria</taxon>
        <taxon>Laurasiatheria</taxon>
        <taxon>Chiroptera</taxon>
        <taxon>Yinpterochiroptera</taxon>
        <taxon>Pteropodoidea</taxon>
        <taxon>Pteropodidae</taxon>
        <taxon>Rousettinae</taxon>
        <taxon>Rousettus</taxon>
    </lineage>
</organism>
<evidence type="ECO:0000256" key="3">
    <source>
        <dbReference type="SAM" id="MobiDB-lite"/>
    </source>
</evidence>
<dbReference type="Gene3D" id="2.60.40.10">
    <property type="entry name" value="Immunoglobulins"/>
    <property type="match status" value="1"/>
</dbReference>
<dbReference type="PANTHER" id="PTHR23268">
    <property type="entry name" value="T-CELL RECEPTOR BETA CHAIN"/>
    <property type="match status" value="1"/>
</dbReference>
<evidence type="ECO:0000313" key="6">
    <source>
        <dbReference type="EMBL" id="KAF6418859.1"/>
    </source>
</evidence>
<evidence type="ECO:0000256" key="4">
    <source>
        <dbReference type="SAM" id="SignalP"/>
    </source>
</evidence>
<dbReference type="GO" id="GO:0005886">
    <property type="term" value="C:plasma membrane"/>
    <property type="evidence" value="ECO:0007669"/>
    <property type="project" value="TreeGrafter"/>
</dbReference>
<dbReference type="PROSITE" id="PS50835">
    <property type="entry name" value="IG_LIKE"/>
    <property type="match status" value="1"/>
</dbReference>
<dbReference type="Pfam" id="PF07686">
    <property type="entry name" value="V-set"/>
    <property type="match status" value="1"/>
</dbReference>
<keyword evidence="7" id="KW-1185">Reference proteome</keyword>
<protein>
    <recommendedName>
        <fullName evidence="5">Ig-like domain-containing protein</fullName>
    </recommendedName>
</protein>
<evidence type="ECO:0000256" key="1">
    <source>
        <dbReference type="ARBA" id="ARBA00022729"/>
    </source>
</evidence>
<feature type="chain" id="PRO_5029680130" description="Ig-like domain-containing protein" evidence="4">
    <location>
        <begin position="16"/>
        <end position="154"/>
    </location>
</feature>
<gene>
    <name evidence="6" type="ORF">HJG63_008859</name>
</gene>
<dbReference type="InterPro" id="IPR013106">
    <property type="entry name" value="Ig_V-set"/>
</dbReference>
<dbReference type="AlphaFoldDB" id="A0A7J8D7D9"/>
<evidence type="ECO:0000256" key="2">
    <source>
        <dbReference type="ARBA" id="ARBA00022859"/>
    </source>
</evidence>
<reference evidence="6 7" key="1">
    <citation type="journal article" date="2020" name="Nature">
        <title>Six reference-quality genomes reveal evolution of bat adaptations.</title>
        <authorList>
            <person name="Jebb D."/>
            <person name="Huang Z."/>
            <person name="Pippel M."/>
            <person name="Hughes G.M."/>
            <person name="Lavrichenko K."/>
            <person name="Devanna P."/>
            <person name="Winkler S."/>
            <person name="Jermiin L.S."/>
            <person name="Skirmuntt E.C."/>
            <person name="Katzourakis A."/>
            <person name="Burkitt-Gray L."/>
            <person name="Ray D.A."/>
            <person name="Sullivan K.A.M."/>
            <person name="Roscito J.G."/>
            <person name="Kirilenko B.M."/>
            <person name="Davalos L.M."/>
            <person name="Corthals A.P."/>
            <person name="Power M.L."/>
            <person name="Jones G."/>
            <person name="Ransome R.D."/>
            <person name="Dechmann D.K.N."/>
            <person name="Locatelli A.G."/>
            <person name="Puechmaille S.J."/>
            <person name="Fedrigo O."/>
            <person name="Jarvis E.D."/>
            <person name="Hiller M."/>
            <person name="Vernes S.C."/>
            <person name="Myers E.W."/>
            <person name="Teeling E.C."/>
        </authorList>
    </citation>
    <scope>NUCLEOTIDE SEQUENCE [LARGE SCALE GENOMIC DNA]</scope>
    <source>
        <strain evidence="6">MRouAeg1</strain>
        <tissue evidence="6">Muscle</tissue>
    </source>
</reference>
<evidence type="ECO:0000259" key="5">
    <source>
        <dbReference type="PROSITE" id="PS50835"/>
    </source>
</evidence>
<accession>A0A7J8D7D9</accession>
<dbReference type="GO" id="GO:0007166">
    <property type="term" value="P:cell surface receptor signaling pathway"/>
    <property type="evidence" value="ECO:0007669"/>
    <property type="project" value="TreeGrafter"/>
</dbReference>
<dbReference type="EMBL" id="JACASE010000013">
    <property type="protein sequence ID" value="KAF6418859.1"/>
    <property type="molecule type" value="Genomic_DNA"/>
</dbReference>
<comment type="caution">
    <text evidence="6">The sequence shown here is derived from an EMBL/GenBank/DDBJ whole genome shotgun (WGS) entry which is preliminary data.</text>
</comment>
<dbReference type="Proteomes" id="UP000593571">
    <property type="component" value="Unassembled WGS sequence"/>
</dbReference>
<dbReference type="GO" id="GO:0002376">
    <property type="term" value="P:immune system process"/>
    <property type="evidence" value="ECO:0007669"/>
    <property type="project" value="UniProtKB-KW"/>
</dbReference>
<feature type="region of interest" description="Disordered" evidence="3">
    <location>
        <begin position="112"/>
        <end position="154"/>
    </location>
</feature>
<keyword evidence="2" id="KW-0391">Immunity</keyword>
<keyword evidence="1 4" id="KW-0732">Signal</keyword>